<dbReference type="STRING" id="5722.A2EBP0"/>
<dbReference type="PROSITE" id="PS50297">
    <property type="entry name" value="ANK_REP_REGION"/>
    <property type="match status" value="1"/>
</dbReference>
<dbReference type="EMBL" id="DS113347">
    <property type="protein sequence ID" value="EAY09957.1"/>
    <property type="molecule type" value="Genomic_DNA"/>
</dbReference>
<sequence length="412" mass="48017">MKDIHLMFNELTERYRNYHEIVASFVRINTTNISEIQEIYQKFKSISSEINVFPSGLIPCIFNAYKYNNRYLKSYYLIFKMFYDEFQIKFDSPEHQALSYFLNKEYGFPIGYRDQKLFGNYSLDLHEKNTIYRSIMDDDKDSFIVFIESESFDKEQKLKHHFYPESSEGYSFLELCCYHGAVDCFKLLRTKFKSEITPQCLQFSFLSGKPEILNECLKFQKPDQECMKYAIISFNIDFITFLNREHGLDIDLETCRLWMNFQAFFVHLDISKDIDNCFVYCANFGPSVLEYFISNGCNINAKENKFKRTALHIAVTTGNKELIELLLYKGANVHSKDSYGEKSLSYAVGLHYNKIVETLIKFGADYTSKDIIGAALFAAARSNNYDVAEFLILNGANVNIGCPKVRLAQRSI</sequence>
<dbReference type="Pfam" id="PF11929">
    <property type="entry name" value="DUF3447"/>
    <property type="match status" value="1"/>
</dbReference>
<proteinExistence type="predicted"/>
<dbReference type="Pfam" id="PF12796">
    <property type="entry name" value="Ank_2"/>
    <property type="match status" value="1"/>
</dbReference>
<dbReference type="Proteomes" id="UP000001542">
    <property type="component" value="Unassembled WGS sequence"/>
</dbReference>
<gene>
    <name evidence="3" type="ORF">TVAG_482310</name>
</gene>
<reference evidence="3" key="1">
    <citation type="submission" date="2006-10" db="EMBL/GenBank/DDBJ databases">
        <authorList>
            <person name="Amadeo P."/>
            <person name="Zhao Q."/>
            <person name="Wortman J."/>
            <person name="Fraser-Liggett C."/>
            <person name="Carlton J."/>
        </authorList>
    </citation>
    <scope>NUCLEOTIDE SEQUENCE</scope>
    <source>
        <strain evidence="3">G3</strain>
    </source>
</reference>
<dbReference type="VEuPathDB" id="TrichDB:TVAG_010720"/>
<protein>
    <recommendedName>
        <fullName evidence="2">DUF3447 domain-containing protein</fullName>
    </recommendedName>
</protein>
<evidence type="ECO:0000313" key="3">
    <source>
        <dbReference type="EMBL" id="EAY09957.1"/>
    </source>
</evidence>
<feature type="repeat" description="ANK" evidence="1">
    <location>
        <begin position="306"/>
        <end position="338"/>
    </location>
</feature>
<dbReference type="SMR" id="A2EBP0"/>
<evidence type="ECO:0000256" key="1">
    <source>
        <dbReference type="PROSITE-ProRule" id="PRU00023"/>
    </source>
</evidence>
<dbReference type="eggNOG" id="KOG0504">
    <property type="taxonomic scope" value="Eukaryota"/>
</dbReference>
<keyword evidence="1" id="KW-0040">ANK repeat</keyword>
<organism evidence="3 4">
    <name type="scientific">Trichomonas vaginalis (strain ATCC PRA-98 / G3)</name>
    <dbReference type="NCBI Taxonomy" id="412133"/>
    <lineage>
        <taxon>Eukaryota</taxon>
        <taxon>Metamonada</taxon>
        <taxon>Parabasalia</taxon>
        <taxon>Trichomonadida</taxon>
        <taxon>Trichomonadidae</taxon>
        <taxon>Trichomonas</taxon>
    </lineage>
</organism>
<reference evidence="3" key="2">
    <citation type="journal article" date="2007" name="Science">
        <title>Draft genome sequence of the sexually transmitted pathogen Trichomonas vaginalis.</title>
        <authorList>
            <person name="Carlton J.M."/>
            <person name="Hirt R.P."/>
            <person name="Silva J.C."/>
            <person name="Delcher A.L."/>
            <person name="Schatz M."/>
            <person name="Zhao Q."/>
            <person name="Wortman J.R."/>
            <person name="Bidwell S.L."/>
            <person name="Alsmark U.C.M."/>
            <person name="Besteiro S."/>
            <person name="Sicheritz-Ponten T."/>
            <person name="Noel C.J."/>
            <person name="Dacks J.B."/>
            <person name="Foster P.G."/>
            <person name="Simillion C."/>
            <person name="Van de Peer Y."/>
            <person name="Miranda-Saavedra D."/>
            <person name="Barton G.J."/>
            <person name="Westrop G.D."/>
            <person name="Mueller S."/>
            <person name="Dessi D."/>
            <person name="Fiori P.L."/>
            <person name="Ren Q."/>
            <person name="Paulsen I."/>
            <person name="Zhang H."/>
            <person name="Bastida-Corcuera F.D."/>
            <person name="Simoes-Barbosa A."/>
            <person name="Brown M.T."/>
            <person name="Hayes R.D."/>
            <person name="Mukherjee M."/>
            <person name="Okumura C.Y."/>
            <person name="Schneider R."/>
            <person name="Smith A.J."/>
            <person name="Vanacova S."/>
            <person name="Villalvazo M."/>
            <person name="Haas B.J."/>
            <person name="Pertea M."/>
            <person name="Feldblyum T.V."/>
            <person name="Utterback T.R."/>
            <person name="Shu C.L."/>
            <person name="Osoegawa K."/>
            <person name="de Jong P.J."/>
            <person name="Hrdy I."/>
            <person name="Horvathova L."/>
            <person name="Zubacova Z."/>
            <person name="Dolezal P."/>
            <person name="Malik S.B."/>
            <person name="Logsdon J.M. Jr."/>
            <person name="Henze K."/>
            <person name="Gupta A."/>
            <person name="Wang C.C."/>
            <person name="Dunne R.L."/>
            <person name="Upcroft J.A."/>
            <person name="Upcroft P."/>
            <person name="White O."/>
            <person name="Salzberg S.L."/>
            <person name="Tang P."/>
            <person name="Chiu C.-H."/>
            <person name="Lee Y.-S."/>
            <person name="Embley T.M."/>
            <person name="Coombs G.H."/>
            <person name="Mottram J.C."/>
            <person name="Tachezy J."/>
            <person name="Fraser-Liggett C.M."/>
            <person name="Johnson P.J."/>
        </authorList>
    </citation>
    <scope>NUCLEOTIDE SEQUENCE [LARGE SCALE GENOMIC DNA]</scope>
    <source>
        <strain evidence="3">G3</strain>
    </source>
</reference>
<dbReference type="AlphaFoldDB" id="A2EBP0"/>
<dbReference type="InterPro" id="IPR020683">
    <property type="entry name" value="DUF3447"/>
</dbReference>
<feature type="domain" description="DUF3447" evidence="2">
    <location>
        <begin position="192"/>
        <end position="266"/>
    </location>
</feature>
<dbReference type="InterPro" id="IPR036770">
    <property type="entry name" value="Ankyrin_rpt-contain_sf"/>
</dbReference>
<dbReference type="PROSITE" id="PS50088">
    <property type="entry name" value="ANK_REPEAT"/>
    <property type="match status" value="1"/>
</dbReference>
<dbReference type="SUPFAM" id="SSF48403">
    <property type="entry name" value="Ankyrin repeat"/>
    <property type="match status" value="1"/>
</dbReference>
<dbReference type="VEuPathDB" id="TrichDB:TVAGG3_0989860"/>
<dbReference type="InterPro" id="IPR002110">
    <property type="entry name" value="Ankyrin_rpt"/>
</dbReference>
<accession>A2EBP0</accession>
<dbReference type="SMART" id="SM00248">
    <property type="entry name" value="ANK"/>
    <property type="match status" value="5"/>
</dbReference>
<dbReference type="Gene3D" id="1.25.40.20">
    <property type="entry name" value="Ankyrin repeat-containing domain"/>
    <property type="match status" value="1"/>
</dbReference>
<keyword evidence="4" id="KW-1185">Reference proteome</keyword>
<dbReference type="PANTHER" id="PTHR24182">
    <property type="entry name" value="ANKYRIN REPEAT AND SOCS BOX CONTAINING 4"/>
    <property type="match status" value="1"/>
</dbReference>
<evidence type="ECO:0000313" key="4">
    <source>
        <dbReference type="Proteomes" id="UP000001542"/>
    </source>
</evidence>
<evidence type="ECO:0000259" key="2">
    <source>
        <dbReference type="Pfam" id="PF11929"/>
    </source>
</evidence>
<dbReference type="Pfam" id="PF00023">
    <property type="entry name" value="Ank"/>
    <property type="match status" value="1"/>
</dbReference>
<dbReference type="InParanoid" id="A2EBP0"/>
<name>A2EBP0_TRIV3</name>
<dbReference type="PANTHER" id="PTHR24182:SF13">
    <property type="entry name" value="LD18443P"/>
    <property type="match status" value="1"/>
</dbReference>